<dbReference type="SUPFAM" id="SSF54160">
    <property type="entry name" value="Chromo domain-like"/>
    <property type="match status" value="1"/>
</dbReference>
<dbReference type="InterPro" id="IPR008251">
    <property type="entry name" value="Chromo_shadow_dom"/>
</dbReference>
<proteinExistence type="predicted"/>
<dbReference type="EMBL" id="CARXXK010000002">
    <property type="protein sequence ID" value="CAI6356145.1"/>
    <property type="molecule type" value="Genomic_DNA"/>
</dbReference>
<gene>
    <name evidence="4" type="ORF">MEUPH1_LOCUS11907</name>
</gene>
<name>A0AAV0WJA2_9HEMI</name>
<dbReference type="Proteomes" id="UP001160148">
    <property type="component" value="Unassembled WGS sequence"/>
</dbReference>
<comment type="caution">
    <text evidence="4">The sequence shown here is derived from an EMBL/GenBank/DDBJ whole genome shotgun (WGS) entry which is preliminary data.</text>
</comment>
<evidence type="ECO:0000259" key="3">
    <source>
        <dbReference type="SMART" id="SM00300"/>
    </source>
</evidence>
<evidence type="ECO:0000313" key="5">
    <source>
        <dbReference type="Proteomes" id="UP001160148"/>
    </source>
</evidence>
<evidence type="ECO:0000256" key="1">
    <source>
        <dbReference type="ARBA" id="ARBA00004123"/>
    </source>
</evidence>
<dbReference type="CDD" id="cd00034">
    <property type="entry name" value="CSD"/>
    <property type="match status" value="1"/>
</dbReference>
<dbReference type="GO" id="GO:0005634">
    <property type="term" value="C:nucleus"/>
    <property type="evidence" value="ECO:0007669"/>
    <property type="project" value="UniProtKB-SubCell"/>
</dbReference>
<sequence length="89" mass="10252">MANIATPTTKSFYVFNGFEAGLKPRDIINLKNYNGQNYFLIKWWKTEDPTFVKTEVANARCPLLVCEFYQKHTVFKGATILSKGKRNLT</sequence>
<feature type="domain" description="Chromo shadow" evidence="3">
    <location>
        <begin position="16"/>
        <end position="78"/>
    </location>
</feature>
<comment type="subcellular location">
    <subcellularLocation>
        <location evidence="1">Nucleus</location>
    </subcellularLocation>
</comment>
<evidence type="ECO:0000313" key="4">
    <source>
        <dbReference type="EMBL" id="CAI6356145.1"/>
    </source>
</evidence>
<dbReference type="InterPro" id="IPR016197">
    <property type="entry name" value="Chromo-like_dom_sf"/>
</dbReference>
<keyword evidence="5" id="KW-1185">Reference proteome</keyword>
<protein>
    <recommendedName>
        <fullName evidence="3">Chromo shadow domain-containing protein</fullName>
    </recommendedName>
</protein>
<organism evidence="4 5">
    <name type="scientific">Macrosiphum euphorbiae</name>
    <name type="common">potato aphid</name>
    <dbReference type="NCBI Taxonomy" id="13131"/>
    <lineage>
        <taxon>Eukaryota</taxon>
        <taxon>Metazoa</taxon>
        <taxon>Ecdysozoa</taxon>
        <taxon>Arthropoda</taxon>
        <taxon>Hexapoda</taxon>
        <taxon>Insecta</taxon>
        <taxon>Pterygota</taxon>
        <taxon>Neoptera</taxon>
        <taxon>Paraneoptera</taxon>
        <taxon>Hemiptera</taxon>
        <taxon>Sternorrhyncha</taxon>
        <taxon>Aphidomorpha</taxon>
        <taxon>Aphidoidea</taxon>
        <taxon>Aphididae</taxon>
        <taxon>Macrosiphini</taxon>
        <taxon>Macrosiphum</taxon>
    </lineage>
</organism>
<dbReference type="AlphaFoldDB" id="A0AAV0WJA2"/>
<dbReference type="Gene3D" id="2.40.50.40">
    <property type="match status" value="1"/>
</dbReference>
<accession>A0AAV0WJA2</accession>
<evidence type="ECO:0000256" key="2">
    <source>
        <dbReference type="ARBA" id="ARBA00023242"/>
    </source>
</evidence>
<keyword evidence="2" id="KW-0539">Nucleus</keyword>
<reference evidence="4 5" key="1">
    <citation type="submission" date="2023-01" db="EMBL/GenBank/DDBJ databases">
        <authorList>
            <person name="Whitehead M."/>
        </authorList>
    </citation>
    <scope>NUCLEOTIDE SEQUENCE [LARGE SCALE GENOMIC DNA]</scope>
</reference>
<dbReference type="GO" id="GO:0005694">
    <property type="term" value="C:chromosome"/>
    <property type="evidence" value="ECO:0007669"/>
    <property type="project" value="UniProtKB-ARBA"/>
</dbReference>
<dbReference type="SMART" id="SM00300">
    <property type="entry name" value="ChSh"/>
    <property type="match status" value="1"/>
</dbReference>
<dbReference type="Pfam" id="PF01393">
    <property type="entry name" value="Chromo_shadow"/>
    <property type="match status" value="1"/>
</dbReference>